<dbReference type="Pfam" id="PF10633">
    <property type="entry name" value="NPCBM_assoc"/>
    <property type="match status" value="1"/>
</dbReference>
<dbReference type="Gene3D" id="2.60.120.1060">
    <property type="entry name" value="NPCBM/NEW2 domain"/>
    <property type="match status" value="1"/>
</dbReference>
<dbReference type="InterPro" id="IPR049314">
    <property type="entry name" value="GH101_dom-5"/>
</dbReference>
<name>A0A841FJS8_9ACTN</name>
<evidence type="ECO:0000313" key="2">
    <source>
        <dbReference type="EMBL" id="MBB6036436.1"/>
    </source>
</evidence>
<dbReference type="InterPro" id="IPR025706">
    <property type="entry name" value="Endoa_GalNAc"/>
</dbReference>
<keyword evidence="2" id="KW-0378">Hydrolase</keyword>
<gene>
    <name evidence="2" type="ORF">HNR73_004307</name>
</gene>
<dbReference type="Gene3D" id="2.70.98.10">
    <property type="match status" value="1"/>
</dbReference>
<dbReference type="CDD" id="cd14244">
    <property type="entry name" value="GH_101_like"/>
    <property type="match status" value="1"/>
</dbReference>
<dbReference type="InterPro" id="IPR018905">
    <property type="entry name" value="A-galactase_NEW3"/>
</dbReference>
<protein>
    <submittedName>
        <fullName evidence="2">Endo-alpha-N-acetylgalactosaminidase</fullName>
        <ecNumber evidence="2">3.2.1.97</ecNumber>
    </submittedName>
</protein>
<dbReference type="Pfam" id="PF17974">
    <property type="entry name" value="GalBD_like"/>
    <property type="match status" value="1"/>
</dbReference>
<proteinExistence type="predicted"/>
<dbReference type="InterPro" id="IPR008979">
    <property type="entry name" value="Galactose-bd-like_sf"/>
</dbReference>
<dbReference type="RefSeq" id="WP_184789287.1">
    <property type="nucleotide sequence ID" value="NZ_BONT01000029.1"/>
</dbReference>
<dbReference type="InterPro" id="IPR013222">
    <property type="entry name" value="Glyco_hyd_98_carb-bd"/>
</dbReference>
<dbReference type="SMART" id="SM00776">
    <property type="entry name" value="NPCBM"/>
    <property type="match status" value="1"/>
</dbReference>
<dbReference type="InterPro" id="IPR035364">
    <property type="entry name" value="Beta_sandwich_GH101"/>
</dbReference>
<accession>A0A841FJS8</accession>
<dbReference type="InterPro" id="IPR014718">
    <property type="entry name" value="GH-type_carb-bd"/>
</dbReference>
<dbReference type="AlphaFoldDB" id="A0A841FJS8"/>
<dbReference type="GO" id="GO:0030246">
    <property type="term" value="F:carbohydrate binding"/>
    <property type="evidence" value="ECO:0007669"/>
    <property type="project" value="InterPro"/>
</dbReference>
<dbReference type="EC" id="3.2.1.97" evidence="2"/>
<keyword evidence="2" id="KW-0326">Glycosidase</keyword>
<evidence type="ECO:0000259" key="1">
    <source>
        <dbReference type="SMART" id="SM00776"/>
    </source>
</evidence>
<dbReference type="Pfam" id="PF12905">
    <property type="entry name" value="Glyco_hydro_101"/>
    <property type="match status" value="1"/>
</dbReference>
<dbReference type="InterPro" id="IPR040633">
    <property type="entry name" value="Gal_mutarotas_3"/>
</dbReference>
<reference evidence="2 3" key="1">
    <citation type="submission" date="2020-08" db="EMBL/GenBank/DDBJ databases">
        <title>Genomic Encyclopedia of Type Strains, Phase IV (KMG-IV): sequencing the most valuable type-strain genomes for metagenomic binning, comparative biology and taxonomic classification.</title>
        <authorList>
            <person name="Goeker M."/>
        </authorList>
    </citation>
    <scope>NUCLEOTIDE SEQUENCE [LARGE SCALE GENOMIC DNA]</scope>
    <source>
        <strain evidence="2 3">YIM 65646</strain>
    </source>
</reference>
<dbReference type="SUPFAM" id="SSF49785">
    <property type="entry name" value="Galactose-binding domain-like"/>
    <property type="match status" value="1"/>
</dbReference>
<sequence length="1273" mass="135488">MRRQRGSWALGLATALTAGAAIGVLPTLPAAAGETAVIGSGAVSVEVARDFPRIVSYTHTATGAVVHGRTGALDTVVLNGTAFKPHVTSDIGDAAAYTLDFPEAGGVRLGARISVAESTVTFEVTSIEDNDGFRVNTLAIPNHDLVSVRSTDSGNQVAAARLDIDKSKVGDTIYQVTDTTPADPAPIGANYVLSAANGAAVAIETNSVYDKPAGANSAANGRVLRQARTADGYREVGLWSGEWTYRGSGSAAGDTEPLPQVRIALTGDANDDGTADWQDAAIALRPLQPSIVGAENTPYRVVPRIPFNIASLATHPFGKTLDDTKRINLATDGLGQFVLLKGYGSEGHDAAHPDYGGNYNTRAGGLDELNALLEAGREYNAEFGVHVNATESYPEAKAFSSELIDESAKGWAWMDQSYYMDQRYDLTSGNIMSRFDQLFAETNNNLSFVYIDVYYSQGWLADSLSRRLNEAGVAVASEWSHRLPSNQIWSHWANDPDYGPDTSRGINSRILRFVGNHTKDVYIENDLLGGSRMSDFEGWTGEVEFDKFLSNVFTYNLPTKYLQRSAITSWSTDEITFADGGRVTDADGTRRILAPYGEIAAGDAYLLPWPDGDEGQKFYHYNADGGRSTFAVPETVTGDATLYKLTDTGRKKVATLPIVDGRVTIDASAKTPYILYADPVASTKVTYGEGTPVADPGFNAGRFGPSWTVDGAAKVARNERGQYEAIAGNGGTAISQRVDGLEAGTYVASANIEVEPGKSRPASISATVNGRTVKTTIERSTLRNNNNSDEKHETNAQRVRVFFDVPPGGGKVKLSLSAGSGSARVMFDDVRLVPAVRPAAPGSLTYWDFENVDQGWGPFYRGGEGDSGDANSHLAEIHAPYTQAGWNGKVIDDVIAGNWSMKSFEYGHKLAYRTTPATVKFTPGHRYRVSFDYENELAGAYGWTLGVDGPGGSRDLAVTPFEQATTPTEHVQEFTAGDCGDYWVGLRRLPPNGDQVEFTLDDFKVEDLGKATPEGNCGAVTVSTDAAKLVPGKANEVTTTFVNGEAGTVADVTTALAVPEGWTATTGDATVARLRTGRPATVTWQVTPPSDVDDVDHALTATTTYRYDGKRETVTGNAVVRTLPPPPTGTVHASDHPWISAESGWGPVERDLSNGGQGTGDGTPLTLNGVTYAKGLGTHAPAEIVYYLGGDCTTFTAHVGVDDAQPTRGSVVFQVYADDTAVAETGVMRADTPTVALTADVSGAQYIRLVVTDSGDGNGNDHADWADATFTCD</sequence>
<dbReference type="Gene3D" id="3.20.20.80">
    <property type="entry name" value="Glycosidases"/>
    <property type="match status" value="1"/>
</dbReference>
<dbReference type="InterPro" id="IPR040502">
    <property type="entry name" value="GH101_dom-6"/>
</dbReference>
<dbReference type="Pfam" id="PF17451">
    <property type="entry name" value="Glyco_hyd_101C"/>
    <property type="match status" value="1"/>
</dbReference>
<dbReference type="EMBL" id="JACHGT010000009">
    <property type="protein sequence ID" value="MBB6036436.1"/>
    <property type="molecule type" value="Genomic_DNA"/>
</dbReference>
<dbReference type="Gene3D" id="2.60.120.260">
    <property type="entry name" value="Galactose-binding domain-like"/>
    <property type="match status" value="2"/>
</dbReference>
<dbReference type="Pfam" id="PF21466">
    <property type="entry name" value="GH101_dom-5"/>
    <property type="match status" value="1"/>
</dbReference>
<comment type="caution">
    <text evidence="2">The sequence shown here is derived from an EMBL/GenBank/DDBJ whole genome shotgun (WGS) entry which is preliminary data.</text>
</comment>
<dbReference type="Pfam" id="PF08305">
    <property type="entry name" value="NPCBM"/>
    <property type="match status" value="1"/>
</dbReference>
<organism evidence="2 3">
    <name type="scientific">Phytomonospora endophytica</name>
    <dbReference type="NCBI Taxonomy" id="714109"/>
    <lineage>
        <taxon>Bacteria</taxon>
        <taxon>Bacillati</taxon>
        <taxon>Actinomycetota</taxon>
        <taxon>Actinomycetes</taxon>
        <taxon>Micromonosporales</taxon>
        <taxon>Micromonosporaceae</taxon>
        <taxon>Phytomonospora</taxon>
    </lineage>
</organism>
<feature type="domain" description="Glycosyl hydrolase family 98 putative carbohydrate-binding module" evidence="1">
    <location>
        <begin position="1127"/>
        <end position="1272"/>
    </location>
</feature>
<evidence type="ECO:0000313" key="3">
    <source>
        <dbReference type="Proteomes" id="UP000548476"/>
    </source>
</evidence>
<dbReference type="InterPro" id="IPR038637">
    <property type="entry name" value="NPCBM_sf"/>
</dbReference>
<dbReference type="Proteomes" id="UP000548476">
    <property type="component" value="Unassembled WGS sequence"/>
</dbReference>
<keyword evidence="3" id="KW-1185">Reference proteome</keyword>
<dbReference type="Pfam" id="PF18080">
    <property type="entry name" value="Gal_mutarotas_3"/>
    <property type="match status" value="1"/>
</dbReference>
<dbReference type="GO" id="GO:0033926">
    <property type="term" value="F:endo-alpha-N-acetylgalactosaminidase activity"/>
    <property type="evidence" value="ECO:0007669"/>
    <property type="project" value="UniProtKB-EC"/>
</dbReference>